<evidence type="ECO:0000313" key="1">
    <source>
        <dbReference type="EMBL" id="MFD2832929.1"/>
    </source>
</evidence>
<reference evidence="2" key="1">
    <citation type="journal article" date="2019" name="Int. J. Syst. Evol. Microbiol.">
        <title>The Global Catalogue of Microorganisms (GCM) 10K type strain sequencing project: providing services to taxonomists for standard genome sequencing and annotation.</title>
        <authorList>
            <consortium name="The Broad Institute Genomics Platform"/>
            <consortium name="The Broad Institute Genome Sequencing Center for Infectious Disease"/>
            <person name="Wu L."/>
            <person name="Ma J."/>
        </authorList>
    </citation>
    <scope>NUCLEOTIDE SEQUENCE [LARGE SCALE GENOMIC DNA]</scope>
    <source>
        <strain evidence="2">KCTC 52925</strain>
    </source>
</reference>
<dbReference type="EMBL" id="JBHUOJ010000010">
    <property type="protein sequence ID" value="MFD2832929.1"/>
    <property type="molecule type" value="Genomic_DNA"/>
</dbReference>
<dbReference type="Proteomes" id="UP001597438">
    <property type="component" value="Unassembled WGS sequence"/>
</dbReference>
<sequence length="98" mass="11560">MVLVNKNNYVPFNWHPITSFQQIELTGETQLLISGNSFTVYTYHGDYSSLKGLLVQDLNNFKLVSDFGIDPFNKQIKPTPDLKIKVETFWQWYRIMKR</sequence>
<accession>A0ABW5X5G5</accession>
<gene>
    <name evidence="1" type="ORF">ACFSYS_06470</name>
</gene>
<proteinExistence type="predicted"/>
<evidence type="ECO:0000313" key="2">
    <source>
        <dbReference type="Proteomes" id="UP001597438"/>
    </source>
</evidence>
<dbReference type="RefSeq" id="WP_251742653.1">
    <property type="nucleotide sequence ID" value="NZ_JBHUOJ010000010.1"/>
</dbReference>
<comment type="caution">
    <text evidence="1">The sequence shown here is derived from an EMBL/GenBank/DDBJ whole genome shotgun (WGS) entry which is preliminary data.</text>
</comment>
<name>A0ABW5X5G5_9FLAO</name>
<protein>
    <submittedName>
        <fullName evidence="1">Uncharacterized protein</fullName>
    </submittedName>
</protein>
<organism evidence="1 2">
    <name type="scientific">Christiangramia antarctica</name>
    <dbReference type="NCBI Taxonomy" id="2058158"/>
    <lineage>
        <taxon>Bacteria</taxon>
        <taxon>Pseudomonadati</taxon>
        <taxon>Bacteroidota</taxon>
        <taxon>Flavobacteriia</taxon>
        <taxon>Flavobacteriales</taxon>
        <taxon>Flavobacteriaceae</taxon>
        <taxon>Christiangramia</taxon>
    </lineage>
</organism>
<keyword evidence="2" id="KW-1185">Reference proteome</keyword>